<evidence type="ECO:0000313" key="6">
    <source>
        <dbReference type="RefSeq" id="XP_013091627.2"/>
    </source>
</evidence>
<feature type="signal peptide" evidence="2">
    <location>
        <begin position="1"/>
        <end position="23"/>
    </location>
</feature>
<keyword evidence="1" id="KW-1133">Transmembrane helix</keyword>
<dbReference type="KEGG" id="bgt:106075226"/>
<dbReference type="InterPro" id="IPR045807">
    <property type="entry name" value="BAMBI_N"/>
</dbReference>
<accession>A0A9U8EKQ2</accession>
<feature type="chain" id="PRO_5040985882" evidence="2">
    <location>
        <begin position="24"/>
        <end position="410"/>
    </location>
</feature>
<dbReference type="GeneID" id="106075226"/>
<feature type="domain" description="BMP and activin membrane-bound inhibitor N-terminal" evidence="3">
    <location>
        <begin position="15"/>
        <end position="113"/>
    </location>
</feature>
<dbReference type="Pfam" id="PF19337">
    <property type="entry name" value="BAMBI_C"/>
    <property type="match status" value="1"/>
</dbReference>
<evidence type="ECO:0000259" key="4">
    <source>
        <dbReference type="Pfam" id="PF19337"/>
    </source>
</evidence>
<dbReference type="Proteomes" id="UP001165740">
    <property type="component" value="Chromosome 1"/>
</dbReference>
<dbReference type="SUPFAM" id="SSF57302">
    <property type="entry name" value="Snake toxin-like"/>
    <property type="match status" value="1"/>
</dbReference>
<proteinExistence type="predicted"/>
<feature type="domain" description="BMP and activin membrane-bound inhibitor C-terminal" evidence="4">
    <location>
        <begin position="154"/>
        <end position="213"/>
    </location>
</feature>
<gene>
    <name evidence="6" type="primary">LOC106075226</name>
</gene>
<dbReference type="Pfam" id="PF06211">
    <property type="entry name" value="BAMBI"/>
    <property type="match status" value="1"/>
</dbReference>
<dbReference type="CDD" id="cd23576">
    <property type="entry name" value="TFP_LU_ECD_BAMBI"/>
    <property type="match status" value="1"/>
</dbReference>
<keyword evidence="1" id="KW-0812">Transmembrane</keyword>
<evidence type="ECO:0000259" key="3">
    <source>
        <dbReference type="Pfam" id="PF06211"/>
    </source>
</evidence>
<evidence type="ECO:0000313" key="5">
    <source>
        <dbReference type="Proteomes" id="UP001165740"/>
    </source>
</evidence>
<reference evidence="6" key="1">
    <citation type="submission" date="2025-08" db="UniProtKB">
        <authorList>
            <consortium name="RefSeq"/>
        </authorList>
    </citation>
    <scope>IDENTIFICATION</scope>
</reference>
<evidence type="ECO:0000256" key="2">
    <source>
        <dbReference type="SAM" id="SignalP"/>
    </source>
</evidence>
<dbReference type="AlphaFoldDB" id="A0A9U8EKQ2"/>
<dbReference type="InterPro" id="IPR045860">
    <property type="entry name" value="Snake_toxin-like_sf"/>
</dbReference>
<dbReference type="InterPro" id="IPR045806">
    <property type="entry name" value="BAMBI_C"/>
</dbReference>
<feature type="transmembrane region" description="Helical" evidence="1">
    <location>
        <begin position="156"/>
        <end position="184"/>
    </location>
</feature>
<sequence>MIGSNLTESSPFLLLFLLGYCLAVTEGELRCYCNGSGCVSTSYMCKSTIGQCYTAVEVRGETTHQTHGCLDSLPEEYYASCRLSLDVISATSSGKGLVAPPLLLCCSEEMCNYIRDDYGISIILTPKYNGTLSRGNAPSNEENAVYSKNHHDDPDLWFKAAVIAVPIAGGFILVLLVLLAVHLLRTDSRHHRRLLQVRRERSLTKAHMCITEYFEGKNSKQRCSLFNEKPAKLWPQLYSDAPGPIIDSSSTMYSPFNEVSGKQFSHPFQGDAFDPPPTNLPGARGSGYHHSGSGGNCHHSNTSLPCSSATCRSDATGYSRSTVGDACIKIHAPGSIGGTTKPCSFHAAPDSRPVSKGPCLGRDVTVKIDRSGHVHPSVMVSSSGQCHQGHPYTAVTVWDKAYAKGVPALV</sequence>
<organism evidence="5 6">
    <name type="scientific">Biomphalaria glabrata</name>
    <name type="common">Bloodfluke planorb</name>
    <name type="synonym">Freshwater snail</name>
    <dbReference type="NCBI Taxonomy" id="6526"/>
    <lineage>
        <taxon>Eukaryota</taxon>
        <taxon>Metazoa</taxon>
        <taxon>Spiralia</taxon>
        <taxon>Lophotrochozoa</taxon>
        <taxon>Mollusca</taxon>
        <taxon>Gastropoda</taxon>
        <taxon>Heterobranchia</taxon>
        <taxon>Euthyneura</taxon>
        <taxon>Panpulmonata</taxon>
        <taxon>Hygrophila</taxon>
        <taxon>Lymnaeoidea</taxon>
        <taxon>Planorbidae</taxon>
        <taxon>Biomphalaria</taxon>
    </lineage>
</organism>
<name>A0A9U8EKQ2_BIOGL</name>
<protein>
    <submittedName>
        <fullName evidence="6">Uncharacterized protein LOC106075226</fullName>
    </submittedName>
</protein>
<dbReference type="OrthoDB" id="5914644at2759"/>
<keyword evidence="1" id="KW-0472">Membrane</keyword>
<dbReference type="RefSeq" id="XP_013091627.2">
    <property type="nucleotide sequence ID" value="XM_013236173.2"/>
</dbReference>
<evidence type="ECO:0000256" key="1">
    <source>
        <dbReference type="SAM" id="Phobius"/>
    </source>
</evidence>
<keyword evidence="5" id="KW-1185">Reference proteome</keyword>
<dbReference type="Gene3D" id="2.10.60.10">
    <property type="entry name" value="CD59"/>
    <property type="match status" value="1"/>
</dbReference>
<keyword evidence="2" id="KW-0732">Signal</keyword>